<accession>A0A5B9W135</accession>
<protein>
    <submittedName>
        <fullName evidence="3">Translocation protein TolB</fullName>
    </submittedName>
</protein>
<dbReference type="InterPro" id="IPR011042">
    <property type="entry name" value="6-blade_b-propeller_TolB-like"/>
</dbReference>
<organism evidence="3 4">
    <name type="scientific">Aquisphaera giovannonii</name>
    <dbReference type="NCBI Taxonomy" id="406548"/>
    <lineage>
        <taxon>Bacteria</taxon>
        <taxon>Pseudomonadati</taxon>
        <taxon>Planctomycetota</taxon>
        <taxon>Planctomycetia</taxon>
        <taxon>Isosphaerales</taxon>
        <taxon>Isosphaeraceae</taxon>
        <taxon>Aquisphaera</taxon>
    </lineage>
</organism>
<sequence precursor="true">MQALLVGVMRLVATSLAATCLHSPPAWSPDGQWLAYTTAAGGVTPLRPGWLIPGMDGADGSGTPREPGSRPGAAARRFRIWATEKATGASVLIEDSTDPLTAPTWGGDGHSLCYGRLVVPLAGGPHLAGRPRAANLEIIIREALDRKRVVATIPGLDPAGLSPGSIAEIRLAWSPDGQHLAVPLPAPSRGVAILLPEQGRVVRTIPAAGCPAWSPDGSRLAYLTSAEKRVQSRSLQLLGRDLAAGSPVIDVAEPCGAPAWSSDGQSILIPGRQFAIRGSGLVMLQVSLESRASATLLPLGAPYPGVLEASMDRSQEQVVFTADSPGQVSSLVFGELRGGKVFKKFHPVDVDRRLGAPALHPDGQVVAVRLQTGDDSALPLLCDLISEDVTLLAPDESSRSEWMASLTAAAGSILRSALASRPARPGPAQSRPTLLPVPGEIAEQNAAHSRLRRLAKIGRGLLDRPPGAASDPPGDVPSEEPTDELRLFFDYLRGDHAAAEADLDAIEARAKSPANRLLLLALRAQVLLARGEKARAKSVVDYLAAAAGRVRRVEETPAGPVVTDLEDSGGEAWARYLAERVDAAPSKELEAQAEGEDTLDLRMPHLLDEIPAGLIDAGPGLPRPGRARGFVDPPVPGFDPRNVPPPAPRPGGIPRPGAPVRLLIPGGTE</sequence>
<keyword evidence="4" id="KW-1185">Reference proteome</keyword>
<keyword evidence="2" id="KW-0732">Signal</keyword>
<feature type="chain" id="PRO_5022692958" evidence="2">
    <location>
        <begin position="18"/>
        <end position="669"/>
    </location>
</feature>
<feature type="region of interest" description="Disordered" evidence="1">
    <location>
        <begin position="631"/>
        <end position="659"/>
    </location>
</feature>
<dbReference type="RefSeq" id="WP_168221752.1">
    <property type="nucleotide sequence ID" value="NZ_CP042997.1"/>
</dbReference>
<dbReference type="SUPFAM" id="SSF82171">
    <property type="entry name" value="DPP6 N-terminal domain-like"/>
    <property type="match status" value="1"/>
</dbReference>
<reference evidence="3 4" key="1">
    <citation type="submission" date="2019-08" db="EMBL/GenBank/DDBJ databases">
        <title>Deep-cultivation of Planctomycetes and their phenomic and genomic characterization uncovers novel biology.</title>
        <authorList>
            <person name="Wiegand S."/>
            <person name="Jogler M."/>
            <person name="Boedeker C."/>
            <person name="Pinto D."/>
            <person name="Vollmers J."/>
            <person name="Rivas-Marin E."/>
            <person name="Kohn T."/>
            <person name="Peeters S.H."/>
            <person name="Heuer A."/>
            <person name="Rast P."/>
            <person name="Oberbeckmann S."/>
            <person name="Bunk B."/>
            <person name="Jeske O."/>
            <person name="Meyerdierks A."/>
            <person name="Storesund J.E."/>
            <person name="Kallscheuer N."/>
            <person name="Luecker S."/>
            <person name="Lage O.M."/>
            <person name="Pohl T."/>
            <person name="Merkel B.J."/>
            <person name="Hornburger P."/>
            <person name="Mueller R.-W."/>
            <person name="Bruemmer F."/>
            <person name="Labrenz M."/>
            <person name="Spormann A.M."/>
            <person name="Op den Camp H."/>
            <person name="Overmann J."/>
            <person name="Amann R."/>
            <person name="Jetten M.S.M."/>
            <person name="Mascher T."/>
            <person name="Medema M.H."/>
            <person name="Devos D.P."/>
            <person name="Kaster A.-K."/>
            <person name="Ovreas L."/>
            <person name="Rohde M."/>
            <person name="Galperin M.Y."/>
            <person name="Jogler C."/>
        </authorList>
    </citation>
    <scope>NUCLEOTIDE SEQUENCE [LARGE SCALE GENOMIC DNA]</scope>
    <source>
        <strain evidence="3 4">OJF2</strain>
    </source>
</reference>
<feature type="signal peptide" evidence="2">
    <location>
        <begin position="1"/>
        <end position="17"/>
    </location>
</feature>
<evidence type="ECO:0000256" key="1">
    <source>
        <dbReference type="SAM" id="MobiDB-lite"/>
    </source>
</evidence>
<dbReference type="Proteomes" id="UP000324233">
    <property type="component" value="Chromosome"/>
</dbReference>
<proteinExistence type="predicted"/>
<dbReference type="AlphaFoldDB" id="A0A5B9W135"/>
<name>A0A5B9W135_9BACT</name>
<dbReference type="Pfam" id="PF07676">
    <property type="entry name" value="PD40"/>
    <property type="match status" value="2"/>
</dbReference>
<gene>
    <name evidence="3" type="ORF">OJF2_25120</name>
</gene>
<evidence type="ECO:0000256" key="2">
    <source>
        <dbReference type="SAM" id="SignalP"/>
    </source>
</evidence>
<evidence type="ECO:0000313" key="3">
    <source>
        <dbReference type="EMBL" id="QEH33979.1"/>
    </source>
</evidence>
<dbReference type="Gene3D" id="2.120.10.30">
    <property type="entry name" value="TolB, C-terminal domain"/>
    <property type="match status" value="1"/>
</dbReference>
<dbReference type="InterPro" id="IPR011659">
    <property type="entry name" value="WD40"/>
</dbReference>
<feature type="compositionally biased region" description="Pro residues" evidence="1">
    <location>
        <begin position="633"/>
        <end position="657"/>
    </location>
</feature>
<evidence type="ECO:0000313" key="4">
    <source>
        <dbReference type="Proteomes" id="UP000324233"/>
    </source>
</evidence>
<dbReference type="EMBL" id="CP042997">
    <property type="protein sequence ID" value="QEH33979.1"/>
    <property type="molecule type" value="Genomic_DNA"/>
</dbReference>
<dbReference type="KEGG" id="agv:OJF2_25120"/>
<feature type="region of interest" description="Disordered" evidence="1">
    <location>
        <begin position="461"/>
        <end position="481"/>
    </location>
</feature>